<accession>A0A1C1CZX2</accession>
<dbReference type="SMART" id="SM00230">
    <property type="entry name" value="CysPc"/>
    <property type="match status" value="1"/>
</dbReference>
<feature type="compositionally biased region" description="Basic and acidic residues" evidence="8">
    <location>
        <begin position="883"/>
        <end position="901"/>
    </location>
</feature>
<feature type="compositionally biased region" description="Basic and acidic residues" evidence="8">
    <location>
        <begin position="746"/>
        <end position="756"/>
    </location>
</feature>
<comment type="similarity">
    <text evidence="1">Belongs to the peptidase C2 family.</text>
</comment>
<feature type="region of interest" description="Disordered" evidence="8">
    <location>
        <begin position="619"/>
        <end position="676"/>
    </location>
</feature>
<reference evidence="11" key="1">
    <citation type="submission" date="2015-07" db="EMBL/GenBank/DDBJ databases">
        <authorList>
            <person name="Teixeira M.M."/>
            <person name="Souza R.C."/>
            <person name="Almeida L.G."/>
            <person name="Vicente V.A."/>
            <person name="de Hoog S."/>
            <person name="Bocca A.L."/>
            <person name="de Almeida S.R."/>
            <person name="Vasconcelos A.T."/>
            <person name="Felipe M.S."/>
        </authorList>
    </citation>
    <scope>NUCLEOTIDE SEQUENCE [LARGE SCALE GENOMIC DNA]</scope>
    <source>
        <strain evidence="11">KSF</strain>
    </source>
</reference>
<comment type="caution">
    <text evidence="10">The sequence shown here is derived from an EMBL/GenBank/DDBJ whole genome shotgun (WGS) entry which is preliminary data.</text>
</comment>
<feature type="compositionally biased region" description="Pro residues" evidence="8">
    <location>
        <begin position="986"/>
        <end position="995"/>
    </location>
</feature>
<proteinExistence type="inferred from homology"/>
<evidence type="ECO:0000256" key="8">
    <source>
        <dbReference type="SAM" id="MobiDB-lite"/>
    </source>
</evidence>
<keyword evidence="7" id="KW-0175">Coiled coil</keyword>
<dbReference type="Pfam" id="PF00648">
    <property type="entry name" value="Peptidase_C2"/>
    <property type="match status" value="1"/>
</dbReference>
<dbReference type="VEuPathDB" id="FungiDB:CLCR_09483"/>
<organism evidence="10 11">
    <name type="scientific">Cladophialophora carrionii</name>
    <dbReference type="NCBI Taxonomy" id="86049"/>
    <lineage>
        <taxon>Eukaryota</taxon>
        <taxon>Fungi</taxon>
        <taxon>Dikarya</taxon>
        <taxon>Ascomycota</taxon>
        <taxon>Pezizomycotina</taxon>
        <taxon>Eurotiomycetes</taxon>
        <taxon>Chaetothyriomycetidae</taxon>
        <taxon>Chaetothyriales</taxon>
        <taxon>Herpotrichiellaceae</taxon>
        <taxon>Cladophialophora</taxon>
    </lineage>
</organism>
<feature type="coiled-coil region" evidence="7">
    <location>
        <begin position="86"/>
        <end position="113"/>
    </location>
</feature>
<keyword evidence="11" id="KW-1185">Reference proteome</keyword>
<feature type="domain" description="Calpain catalytic" evidence="9">
    <location>
        <begin position="149"/>
        <end position="468"/>
    </location>
</feature>
<evidence type="ECO:0000313" key="10">
    <source>
        <dbReference type="EMBL" id="OCT53920.1"/>
    </source>
</evidence>
<protein>
    <recommendedName>
        <fullName evidence="9">Calpain catalytic domain-containing protein</fullName>
    </recommendedName>
</protein>
<evidence type="ECO:0000256" key="4">
    <source>
        <dbReference type="ARBA" id="ARBA00022807"/>
    </source>
</evidence>
<feature type="compositionally biased region" description="Basic and acidic residues" evidence="8">
    <location>
        <begin position="698"/>
        <end position="712"/>
    </location>
</feature>
<feature type="active site" evidence="5 6">
    <location>
        <position position="392"/>
    </location>
</feature>
<feature type="region of interest" description="Disordered" evidence="8">
    <location>
        <begin position="698"/>
        <end position="756"/>
    </location>
</feature>
<feature type="compositionally biased region" description="Basic residues" evidence="8">
    <location>
        <begin position="664"/>
        <end position="676"/>
    </location>
</feature>
<feature type="region of interest" description="Disordered" evidence="8">
    <location>
        <begin position="1042"/>
        <end position="1161"/>
    </location>
</feature>
<dbReference type="CDD" id="cd00044">
    <property type="entry name" value="CysPc"/>
    <property type="match status" value="1"/>
</dbReference>
<feature type="compositionally biased region" description="Basic and acidic residues" evidence="8">
    <location>
        <begin position="1121"/>
        <end position="1145"/>
    </location>
</feature>
<dbReference type="eggNOG" id="KOG0045">
    <property type="taxonomic scope" value="Eukaryota"/>
</dbReference>
<feature type="compositionally biased region" description="Basic and acidic residues" evidence="8">
    <location>
        <begin position="848"/>
        <end position="867"/>
    </location>
</feature>
<evidence type="ECO:0000256" key="2">
    <source>
        <dbReference type="ARBA" id="ARBA00022670"/>
    </source>
</evidence>
<dbReference type="InterPro" id="IPR001300">
    <property type="entry name" value="Peptidase_C2_calpain_cat"/>
</dbReference>
<keyword evidence="4 6" id="KW-0788">Thiol protease</keyword>
<dbReference type="PANTHER" id="PTHR10183">
    <property type="entry name" value="CALPAIN"/>
    <property type="match status" value="1"/>
</dbReference>
<dbReference type="EMBL" id="LGRB01000008">
    <property type="protein sequence ID" value="OCT53920.1"/>
    <property type="molecule type" value="Genomic_DNA"/>
</dbReference>
<dbReference type="GO" id="GO:0006508">
    <property type="term" value="P:proteolysis"/>
    <property type="evidence" value="ECO:0007669"/>
    <property type="project" value="UniProtKB-KW"/>
</dbReference>
<dbReference type="VEuPathDB" id="FungiDB:G647_00834"/>
<dbReference type="Proteomes" id="UP000094526">
    <property type="component" value="Unassembled WGS sequence"/>
</dbReference>
<feature type="compositionally biased region" description="Basic and acidic residues" evidence="8">
    <location>
        <begin position="997"/>
        <end position="1010"/>
    </location>
</feature>
<feature type="active site" evidence="5 6">
    <location>
        <position position="178"/>
    </location>
</feature>
<feature type="compositionally biased region" description="Basic residues" evidence="8">
    <location>
        <begin position="964"/>
        <end position="983"/>
    </location>
</feature>
<feature type="active site" evidence="5 6">
    <location>
        <position position="412"/>
    </location>
</feature>
<evidence type="ECO:0000256" key="7">
    <source>
        <dbReference type="SAM" id="Coils"/>
    </source>
</evidence>
<dbReference type="PANTHER" id="PTHR10183:SF379">
    <property type="entry name" value="CALPAIN-5"/>
    <property type="match status" value="1"/>
</dbReference>
<keyword evidence="2 6" id="KW-0645">Protease</keyword>
<dbReference type="PROSITE" id="PS50203">
    <property type="entry name" value="CALPAIN_CAT"/>
    <property type="match status" value="1"/>
</dbReference>
<dbReference type="InterPro" id="IPR022684">
    <property type="entry name" value="Calpain_cysteine_protease"/>
</dbReference>
<feature type="compositionally biased region" description="Polar residues" evidence="8">
    <location>
        <begin position="774"/>
        <end position="788"/>
    </location>
</feature>
<dbReference type="FunFam" id="3.90.70.10:FF:000072">
    <property type="entry name" value="Cysteine proteinase"/>
    <property type="match status" value="1"/>
</dbReference>
<name>A0A1C1CZX2_9EURO</name>
<dbReference type="GO" id="GO:0004198">
    <property type="term" value="F:calcium-dependent cysteine-type endopeptidase activity"/>
    <property type="evidence" value="ECO:0007669"/>
    <property type="project" value="InterPro"/>
</dbReference>
<feature type="region of interest" description="Disordered" evidence="8">
    <location>
        <begin position="1"/>
        <end position="43"/>
    </location>
</feature>
<sequence length="1161" mass="130030">MDDRRDNVGGGGRYYGPIPELNIPPPQPKMRRKIRRQPPQETVSQFWDRMAPRFPGKVFTVLPDNPYARKKAAKTPHGTVSGQRAAKSYEEARAECEKDVNRIIKECRRLNQKYRDLHFDIEWDLKSGQRNCLDGLSTPGDSMKPKGVKRITDIFEKPQFFINGPTAGDVRQGRDGDCYLMAALCGLGNMEGLIDKVCVKHDEDCQAVGVYGFVFFRGRTLPLICARDSIIKLKLLADGEWQHTIVDDKLYTRAPDYDEAQDERVVWDDINRVDSAEEYRKAHLTGSRALYFAQCSDENETWLPLLEKAYAKAHGDFASIDGGFTGEAIEDLTGGVTTEIYSTDILDRDAFWRDELMQVGQEFLFGCATGFYANWLDTSGAPREREGISEGHAYSIMDAKEINGQRLLKLRNPWGKKEWTGKWSDGSSEWTPEWMQLLDHKFGNDGIFWISYEDLLKKYQHFDRTRIFGPEWTVTQRWTSVSVSWSAEYHSTKFSLTLEEKTRVVIVLAQLDDTYFGGLEGGYGFDLQFRLESDNKEDENDYIVRSNGNYAMARSVSTDIELEAGTYSVLMKITATRHSDREHVEEVLPLYTATRREKLIQMGLSYDLAHAKGVHVETEAERKERKLREKNQRAKVQEKMKQHAKARAEKDWRRQKKEHELDKKRRARKNHWRQRKNRINGGFEEEIIVERRVERRHERRGTSDSLISEKPDTGIGAIDNPDGIVNRGAKERAGPTAEPNGAFQPEAKRTEDISNEKIVEPLEDVIKIADAETQAKTADSCSDAQAIQATKPATEAPDEESRPTPNAEANGSAVVTDVKPLSSAPPLSRPEHLANGVSVDGGDAGKLGQEERSTQEPHYERPRRSDTLDTTAAMMGIGSGADLTREPEDGDSDGGRIETPHRSGSPSNPAEDAKPDGDEEPASDADSFPPFDWDTELDYYSGPASSDSDDDDSLLSSALVERRTRPRYRPHYIRRVGRGRRSRSPPIGPIPPPGPRDFIEIGDKGGNAHDADDDGPEETWNAVCVVGLRVYSTLKGEGVKLKVVRPSGCSAEDEEGPRKAKENQGSSSRNGIGHVDGHGHGTAAGKDAILDPDDISKGAVAAEPESTGTVVEGEGQVNVIDKGDDLKLGSTKEIRWTGTREDNPGRTKGTRSRRERQLPRR</sequence>
<dbReference type="InterPro" id="IPR038765">
    <property type="entry name" value="Papain-like_cys_pep_sf"/>
</dbReference>
<dbReference type="SUPFAM" id="SSF54001">
    <property type="entry name" value="Cysteine proteinases"/>
    <property type="match status" value="1"/>
</dbReference>
<dbReference type="STRING" id="86049.A0A1C1CZX2"/>
<evidence type="ECO:0000256" key="1">
    <source>
        <dbReference type="ARBA" id="ARBA00007623"/>
    </source>
</evidence>
<evidence type="ECO:0000256" key="6">
    <source>
        <dbReference type="PROSITE-ProRule" id="PRU00239"/>
    </source>
</evidence>
<evidence type="ECO:0000313" key="11">
    <source>
        <dbReference type="Proteomes" id="UP000094526"/>
    </source>
</evidence>
<dbReference type="OrthoDB" id="424753at2759"/>
<gene>
    <name evidence="10" type="ORF">CLCR_09483</name>
</gene>
<keyword evidence="3 6" id="KW-0378">Hydrolase</keyword>
<feature type="compositionally biased region" description="Basic and acidic residues" evidence="8">
    <location>
        <begin position="619"/>
        <end position="663"/>
    </location>
</feature>
<dbReference type="Gene3D" id="3.90.70.10">
    <property type="entry name" value="Cysteine proteinases"/>
    <property type="match status" value="1"/>
</dbReference>
<evidence type="ECO:0000259" key="9">
    <source>
        <dbReference type="PROSITE" id="PS50203"/>
    </source>
</evidence>
<feature type="region of interest" description="Disordered" evidence="8">
    <location>
        <begin position="774"/>
        <end position="1016"/>
    </location>
</feature>
<evidence type="ECO:0000256" key="5">
    <source>
        <dbReference type="PIRSR" id="PIRSR622684-1"/>
    </source>
</evidence>
<evidence type="ECO:0000256" key="3">
    <source>
        <dbReference type="ARBA" id="ARBA00022801"/>
    </source>
</evidence>
<dbReference type="AlphaFoldDB" id="A0A1C1CZX2"/>